<dbReference type="Pfam" id="PF14377">
    <property type="entry name" value="UBM"/>
    <property type="match status" value="3"/>
</dbReference>
<evidence type="ECO:0000256" key="7">
    <source>
        <dbReference type="ARBA" id="ARBA00022723"/>
    </source>
</evidence>
<dbReference type="InterPro" id="IPR031991">
    <property type="entry name" value="Rev1_C"/>
</dbReference>
<feature type="region of interest" description="Disordered" evidence="16">
    <location>
        <begin position="1020"/>
        <end position="1048"/>
    </location>
</feature>
<keyword evidence="4 14" id="KW-0237">DNA synthesis</keyword>
<evidence type="ECO:0000256" key="2">
    <source>
        <dbReference type="ARBA" id="ARBA00010945"/>
    </source>
</evidence>
<evidence type="ECO:0000256" key="15">
    <source>
        <dbReference type="PIRSR" id="PIRSR036573-2"/>
    </source>
</evidence>
<dbReference type="Pfam" id="PF00817">
    <property type="entry name" value="IMS"/>
    <property type="match status" value="1"/>
</dbReference>
<dbReference type="SUPFAM" id="SSF56672">
    <property type="entry name" value="DNA/RNA polymerases"/>
    <property type="match status" value="1"/>
</dbReference>
<dbReference type="InterPro" id="IPR036775">
    <property type="entry name" value="DNA_pol_Y-fam_lit_finger_sf"/>
</dbReference>
<organism evidence="19 20">
    <name type="scientific">Aureobasidium subglaciale (strain EXF-2481)</name>
    <name type="common">Aureobasidium pullulans var. subglaciale</name>
    <dbReference type="NCBI Taxonomy" id="1043005"/>
    <lineage>
        <taxon>Eukaryota</taxon>
        <taxon>Fungi</taxon>
        <taxon>Dikarya</taxon>
        <taxon>Ascomycota</taxon>
        <taxon>Pezizomycotina</taxon>
        <taxon>Dothideomycetes</taxon>
        <taxon>Dothideomycetidae</taxon>
        <taxon>Dothideales</taxon>
        <taxon>Saccotheciaceae</taxon>
        <taxon>Aureobasidium</taxon>
    </lineage>
</organism>
<sequence length="1175" mass="130993">MNSRLETRSAQTRKRIENHTFEDEAGDEYESSKFGGHREYMRRKRIKLQNLDSEIRARSDNPPIFKGIVVYVNGYTQPSLNDLHTMIVAYGGGFAQYLDGKTFVTHIVASSLTPKKAVEFKRYRIVKPAWIVDSIAASKCLPWDNYRVVDEGVGQKVLAFNNGQISSQINRHTRGYKDQSDNSWYNSQLKNVQLDGPSRVDPPKPSYLRGPPVSSKPPTLTPEYDDINDSEFEALDNEEGLARDPLDYSVETQDPLDDVPQTPLRTSSAEQNAEPDSVPYSTSPYGQTASDPRSAKQSDTPGRVSPPKTIEMTAEEHNAMLLADPRLRKSTVVNPEFLEQYYRESRLHHLSTWKADLKSQLQALTAEKSASQKTRQKRPSGARRYIMHVDFDSFFAAVSVKKYPQFKDKPCVVAHGTGSAGGNGSEIASCNYPAREFGVKNGMWMKRAQELCPDLKVLPYDFPAYEESSRQFYSAILETGGLVQSVSVDEALIDISTQCISVGGTDGVRRYEGSNYREQSEADRIGRELRNEVLKRTGCNVSVGIGANILLAKIALRKAKPAGQFQLKPEEVLDFIGALEVQSLPGVAYSIGGKLEEIGVKYVKDIRELTKEKLVNTLGPKTGEKLWEYSRGIDRAEVGDQVVRKSVSADVNWGVRFENQEQVDEFMTSLCGELEKRLNKEGVKGRQLTVKVMRRSPDAPLDPPKHLGHGKCDTYNKSIQLGVATNDSVLMTKEVLTVMRSFGFRPGELRGIGIQMTKLEPLKTGTDGRADSSQPRLQFRLAQSVKMKPAPEAEPSEDPITDDIKTPKKNRVRDTGGTSFLDNIVNNPSPSKRPLNILGTQFALPTQVDPRVLAELPEEIRARLIRQSRPNQAIAAAEGRKSPTPAKKASRTIPAALGLPNQSQLDPEILKSLPEDVRRDVMAMYQTTTSPRKGQDQTILPQSPRKNRIIPPVKKLGGRKPRGGGLFARARATNGNSTLTQANFVNRETDTEDVSAAEEIDEEFLAALPPEIRKEVLDERRSAQLRRSGGIEANKSRSGGKRQETPANTIERFFQLPPRLEKPSFTSNKLTELPDLRKAVREWVKEFWDEAPYAEDTGSLVTYLVTVVKQERDVDKAVKIVKWLGLVVDQEVLGKDLADEVKEGWGEACADVRRGVQDAIVARGLPEEGQLHRQN</sequence>
<dbReference type="CDD" id="cd17719">
    <property type="entry name" value="BRCT_Rev1"/>
    <property type="match status" value="1"/>
</dbReference>
<keyword evidence="10 14" id="KW-0238">DNA-binding</keyword>
<comment type="similarity">
    <text evidence="2 14">Belongs to the DNA polymerase type-Y family.</text>
</comment>
<dbReference type="GO" id="GO:0006281">
    <property type="term" value="P:DNA repair"/>
    <property type="evidence" value="ECO:0007669"/>
    <property type="project" value="UniProtKB-KW"/>
</dbReference>
<dbReference type="InterPro" id="IPR036420">
    <property type="entry name" value="BRCT_dom_sf"/>
</dbReference>
<dbReference type="Pfam" id="PF16589">
    <property type="entry name" value="BRCT_2"/>
    <property type="match status" value="1"/>
</dbReference>
<dbReference type="EMBL" id="KL584750">
    <property type="protein sequence ID" value="KEQ99851.1"/>
    <property type="molecule type" value="Genomic_DNA"/>
</dbReference>
<keyword evidence="9 15" id="KW-0460">Magnesium</keyword>
<dbReference type="InterPro" id="IPR053848">
    <property type="entry name" value="IMS_HHH_1"/>
</dbReference>
<dbReference type="FunCoup" id="A0A074ZNA8">
    <property type="interactions" value="834"/>
</dbReference>
<evidence type="ECO:0000256" key="12">
    <source>
        <dbReference type="ARBA" id="ARBA00023242"/>
    </source>
</evidence>
<gene>
    <name evidence="19" type="ORF">AUEXF2481DRAFT_76422</name>
</gene>
<feature type="binding site" evidence="15">
    <location>
        <position position="490"/>
    </location>
    <ligand>
        <name>Mg(2+)</name>
        <dbReference type="ChEBI" id="CHEBI:18420"/>
        <label>1</label>
    </ligand>
</feature>
<proteinExistence type="inferred from homology"/>
<dbReference type="InterPro" id="IPR043128">
    <property type="entry name" value="Rev_trsase/Diguanyl_cyclase"/>
</dbReference>
<dbReference type="InterPro" id="IPR001357">
    <property type="entry name" value="BRCT_dom"/>
</dbReference>
<dbReference type="InterPro" id="IPR038401">
    <property type="entry name" value="Rev1_C_sf"/>
</dbReference>
<keyword evidence="12 14" id="KW-0539">Nucleus</keyword>
<evidence type="ECO:0000259" key="17">
    <source>
        <dbReference type="PROSITE" id="PS50172"/>
    </source>
</evidence>
<keyword evidence="8 14" id="KW-0227">DNA damage</keyword>
<evidence type="ECO:0000256" key="11">
    <source>
        <dbReference type="ARBA" id="ARBA00023204"/>
    </source>
</evidence>
<dbReference type="Gene3D" id="1.10.150.20">
    <property type="entry name" value="5' to 3' exonuclease, C-terminal subdomain"/>
    <property type="match status" value="1"/>
</dbReference>
<dbReference type="GO" id="GO:0042276">
    <property type="term" value="P:error-prone translesion synthesis"/>
    <property type="evidence" value="ECO:0007669"/>
    <property type="project" value="InterPro"/>
</dbReference>
<evidence type="ECO:0000256" key="9">
    <source>
        <dbReference type="ARBA" id="ARBA00022842"/>
    </source>
</evidence>
<dbReference type="InterPro" id="IPR001126">
    <property type="entry name" value="UmuC"/>
</dbReference>
<name>A0A074ZNA8_AURSE</name>
<evidence type="ECO:0000256" key="1">
    <source>
        <dbReference type="ARBA" id="ARBA00004123"/>
    </source>
</evidence>
<dbReference type="InterPro" id="IPR025527">
    <property type="entry name" value="HUWE1/Rev1_UBM"/>
</dbReference>
<dbReference type="Gene3D" id="3.30.70.270">
    <property type="match status" value="1"/>
</dbReference>
<keyword evidence="11 14" id="KW-0234">DNA repair</keyword>
<feature type="compositionally biased region" description="Polar residues" evidence="16">
    <location>
        <begin position="816"/>
        <end position="830"/>
    </location>
</feature>
<dbReference type="FunFam" id="3.30.1490.100:FF:000001">
    <property type="entry name" value="DNA repair protein REV1"/>
    <property type="match status" value="1"/>
</dbReference>
<feature type="region of interest" description="Disordered" evidence="16">
    <location>
        <begin position="250"/>
        <end position="308"/>
    </location>
</feature>
<dbReference type="SUPFAM" id="SSF100879">
    <property type="entry name" value="Lesion bypass DNA polymerase (Y-family), little finger domain"/>
    <property type="match status" value="1"/>
</dbReference>
<dbReference type="Pfam" id="PF11799">
    <property type="entry name" value="IMS_C"/>
    <property type="match status" value="1"/>
</dbReference>
<feature type="binding site" evidence="15">
    <location>
        <position position="489"/>
    </location>
    <ligand>
        <name>Mg(2+)</name>
        <dbReference type="ChEBI" id="CHEBI:18420"/>
        <label>1</label>
    </ligand>
</feature>
<dbReference type="HOGENOM" id="CLU_003901_1_1_1"/>
<keyword evidence="6 14" id="KW-0548">Nucleotidyltransferase</keyword>
<comment type="cofactor">
    <cofactor evidence="15">
        <name>Mg(2+)</name>
        <dbReference type="ChEBI" id="CHEBI:18420"/>
    </cofactor>
    <text evidence="15">Binds 2 magnesium ions.</text>
</comment>
<dbReference type="PANTHER" id="PTHR45990">
    <property type="entry name" value="DNA REPAIR PROTEIN REV1"/>
    <property type="match status" value="1"/>
</dbReference>
<dbReference type="Gene3D" id="3.40.50.10190">
    <property type="entry name" value="BRCT domain"/>
    <property type="match status" value="1"/>
</dbReference>
<dbReference type="InterPro" id="IPR043502">
    <property type="entry name" value="DNA/RNA_pol_sf"/>
</dbReference>
<feature type="compositionally biased region" description="Polar residues" evidence="16">
    <location>
        <begin position="1"/>
        <end position="10"/>
    </location>
</feature>
<dbReference type="GO" id="GO:0046872">
    <property type="term" value="F:metal ion binding"/>
    <property type="evidence" value="ECO:0007669"/>
    <property type="project" value="UniProtKB-KW"/>
</dbReference>
<dbReference type="PROSITE" id="PS50172">
    <property type="entry name" value="BRCT"/>
    <property type="match status" value="1"/>
</dbReference>
<dbReference type="EC" id="2.7.7.-" evidence="14"/>
<evidence type="ECO:0000256" key="13">
    <source>
        <dbReference type="ARBA" id="ARBA00058985"/>
    </source>
</evidence>
<dbReference type="InParanoid" id="A0A074ZNA8"/>
<dbReference type="SUPFAM" id="SSF52113">
    <property type="entry name" value="BRCT domain"/>
    <property type="match status" value="1"/>
</dbReference>
<dbReference type="STRING" id="1043005.A0A074ZNA8"/>
<evidence type="ECO:0000256" key="10">
    <source>
        <dbReference type="ARBA" id="ARBA00023125"/>
    </source>
</evidence>
<accession>A0A074ZNA8</accession>
<evidence type="ECO:0000259" key="18">
    <source>
        <dbReference type="PROSITE" id="PS50173"/>
    </source>
</evidence>
<dbReference type="OrthoDB" id="427711at2759"/>
<evidence type="ECO:0000256" key="16">
    <source>
        <dbReference type="SAM" id="MobiDB-lite"/>
    </source>
</evidence>
<dbReference type="Gene3D" id="1.20.58.1280">
    <property type="entry name" value="DNA repair protein Rev1, C-terminal domain"/>
    <property type="match status" value="1"/>
</dbReference>
<feature type="domain" description="BRCT" evidence="17">
    <location>
        <begin position="60"/>
        <end position="148"/>
    </location>
</feature>
<dbReference type="GO" id="GO:0003887">
    <property type="term" value="F:DNA-directed DNA polymerase activity"/>
    <property type="evidence" value="ECO:0007669"/>
    <property type="project" value="InterPro"/>
</dbReference>
<dbReference type="Gene3D" id="6.10.250.1630">
    <property type="match status" value="1"/>
</dbReference>
<evidence type="ECO:0000256" key="8">
    <source>
        <dbReference type="ARBA" id="ARBA00022763"/>
    </source>
</evidence>
<keyword evidence="20" id="KW-1185">Reference proteome</keyword>
<dbReference type="FunFam" id="3.30.70.270:FF:000040">
    <property type="entry name" value="DNA repair protein REV1"/>
    <property type="match status" value="1"/>
</dbReference>
<dbReference type="FunFam" id="3.40.50.10190:FF:000011">
    <property type="entry name" value="DNA repair protein REV1"/>
    <property type="match status" value="1"/>
</dbReference>
<dbReference type="Proteomes" id="UP000030641">
    <property type="component" value="Unassembled WGS sequence"/>
</dbReference>
<dbReference type="GO" id="GO:0017125">
    <property type="term" value="F:deoxycytidyl transferase activity"/>
    <property type="evidence" value="ECO:0007669"/>
    <property type="project" value="TreeGrafter"/>
</dbReference>
<feature type="region of interest" description="Disordered" evidence="16">
    <location>
        <begin position="193"/>
        <end position="226"/>
    </location>
</feature>
<dbReference type="Gene3D" id="3.30.1490.100">
    <property type="entry name" value="DNA polymerase, Y-family, little finger domain"/>
    <property type="match status" value="1"/>
</dbReference>
<evidence type="ECO:0000256" key="6">
    <source>
        <dbReference type="ARBA" id="ARBA00022695"/>
    </source>
</evidence>
<feature type="region of interest" description="Disordered" evidence="16">
    <location>
        <begin position="1"/>
        <end position="22"/>
    </location>
</feature>
<evidence type="ECO:0000256" key="3">
    <source>
        <dbReference type="ARBA" id="ARBA00020399"/>
    </source>
</evidence>
<keyword evidence="7 15" id="KW-0479">Metal-binding</keyword>
<feature type="region of interest" description="Disordered" evidence="16">
    <location>
        <begin position="785"/>
        <end position="832"/>
    </location>
</feature>
<evidence type="ECO:0000313" key="19">
    <source>
        <dbReference type="EMBL" id="KEQ99851.1"/>
    </source>
</evidence>
<dbReference type="SMART" id="SM00292">
    <property type="entry name" value="BRCT"/>
    <property type="match status" value="1"/>
</dbReference>
<dbReference type="GO" id="GO:0070987">
    <property type="term" value="P:error-free translesion synthesis"/>
    <property type="evidence" value="ECO:0007669"/>
    <property type="project" value="UniProtKB-ARBA"/>
</dbReference>
<dbReference type="Pfam" id="PF16727">
    <property type="entry name" value="REV1_C"/>
    <property type="match status" value="1"/>
</dbReference>
<protein>
    <recommendedName>
        <fullName evidence="3 14">DNA repair protein REV1</fullName>
        <ecNumber evidence="14">2.7.7.-</ecNumber>
    </recommendedName>
</protein>
<evidence type="ECO:0000256" key="5">
    <source>
        <dbReference type="ARBA" id="ARBA00022679"/>
    </source>
</evidence>
<dbReference type="Pfam" id="PF21999">
    <property type="entry name" value="IMS_HHH_1"/>
    <property type="match status" value="1"/>
</dbReference>
<evidence type="ECO:0000256" key="14">
    <source>
        <dbReference type="PIRNR" id="PIRNR036573"/>
    </source>
</evidence>
<dbReference type="GO" id="GO:0005634">
    <property type="term" value="C:nucleus"/>
    <property type="evidence" value="ECO:0007669"/>
    <property type="project" value="UniProtKB-SubCell"/>
</dbReference>
<feature type="compositionally biased region" description="Polar residues" evidence="16">
    <location>
        <begin position="279"/>
        <end position="300"/>
    </location>
</feature>
<dbReference type="InterPro" id="IPR012112">
    <property type="entry name" value="REV1"/>
</dbReference>
<comment type="function">
    <text evidence="13">Deoxycytidyl transferase involved in DNA repair. Transfers a dCMP residue from dCTP to the 3'-end of a DNA primer in a template-dependent reaction. May assist in the first step in the bypass of abasic lesions by the insertion of a nucleotide opposite the lesion. Required for normal induction of mutations by physical and chemical agents. Involved in mitochondrial DNA mutagenesis.</text>
</comment>
<evidence type="ECO:0000256" key="4">
    <source>
        <dbReference type="ARBA" id="ARBA00022634"/>
    </source>
</evidence>
<dbReference type="PANTHER" id="PTHR45990:SF1">
    <property type="entry name" value="DNA REPAIR PROTEIN REV1"/>
    <property type="match status" value="1"/>
</dbReference>
<dbReference type="AlphaFoldDB" id="A0A074ZNA8"/>
<dbReference type="PROSITE" id="PS50173">
    <property type="entry name" value="UMUC"/>
    <property type="match status" value="1"/>
</dbReference>
<reference evidence="19 20" key="1">
    <citation type="journal article" date="2014" name="BMC Genomics">
        <title>Genome sequencing of four Aureobasidium pullulans varieties: biotechnological potential, stress tolerance, and description of new species.</title>
        <authorList>
            <person name="Gostin Ar C."/>
            <person name="Ohm R.A."/>
            <person name="Kogej T."/>
            <person name="Sonjak S."/>
            <person name="Turk M."/>
            <person name="Zajc J."/>
            <person name="Zalar P."/>
            <person name="Grube M."/>
            <person name="Sun H."/>
            <person name="Han J."/>
            <person name="Sharma A."/>
            <person name="Chiniquy J."/>
            <person name="Ngan C.Y."/>
            <person name="Lipzen A."/>
            <person name="Barry K."/>
            <person name="Grigoriev I.V."/>
            <person name="Gunde-Cimerman N."/>
        </authorList>
    </citation>
    <scope>NUCLEOTIDE SEQUENCE [LARGE SCALE GENOMIC DNA]</scope>
    <source>
        <strain evidence="19 20">EXF-2481</strain>
    </source>
</reference>
<keyword evidence="5 14" id="KW-0808">Transferase</keyword>
<dbReference type="RefSeq" id="XP_013348308.1">
    <property type="nucleotide sequence ID" value="XM_013492854.1"/>
</dbReference>
<dbReference type="Gene3D" id="6.10.250.1490">
    <property type="match status" value="1"/>
</dbReference>
<dbReference type="CDD" id="cd01701">
    <property type="entry name" value="PolY_Rev1"/>
    <property type="match status" value="1"/>
</dbReference>
<evidence type="ECO:0000313" key="20">
    <source>
        <dbReference type="Proteomes" id="UP000030641"/>
    </source>
</evidence>
<dbReference type="OMA" id="IKNGMWM"/>
<dbReference type="Gene3D" id="3.40.1170.60">
    <property type="match status" value="1"/>
</dbReference>
<feature type="binding site" evidence="15">
    <location>
        <position position="390"/>
    </location>
    <ligand>
        <name>Mg(2+)</name>
        <dbReference type="ChEBI" id="CHEBI:18420"/>
        <label>1</label>
    </ligand>
</feature>
<dbReference type="GO" id="GO:0003684">
    <property type="term" value="F:damaged DNA binding"/>
    <property type="evidence" value="ECO:0007669"/>
    <property type="project" value="UniProtKB-UniRule"/>
</dbReference>
<dbReference type="GeneID" id="25371346"/>
<dbReference type="InterPro" id="IPR017961">
    <property type="entry name" value="DNA_pol_Y-fam_little_finger"/>
</dbReference>
<comment type="subcellular location">
    <subcellularLocation>
        <location evidence="1 14">Nucleus</location>
    </subcellularLocation>
</comment>
<dbReference type="PIRSF" id="PIRSF036573">
    <property type="entry name" value="REV1"/>
    <property type="match status" value="1"/>
</dbReference>
<feature type="domain" description="UmuC" evidence="18">
    <location>
        <begin position="386"/>
        <end position="588"/>
    </location>
</feature>